<dbReference type="PROSITE" id="PS51186">
    <property type="entry name" value="GNAT"/>
    <property type="match status" value="1"/>
</dbReference>
<organism evidence="2 3">
    <name type="scientific">Sinomonas terrae</name>
    <dbReference type="NCBI Taxonomy" id="2908838"/>
    <lineage>
        <taxon>Bacteria</taxon>
        <taxon>Bacillati</taxon>
        <taxon>Actinomycetota</taxon>
        <taxon>Actinomycetes</taxon>
        <taxon>Micrococcales</taxon>
        <taxon>Micrococcaceae</taxon>
        <taxon>Sinomonas</taxon>
    </lineage>
</organism>
<dbReference type="Gene3D" id="3.40.630.30">
    <property type="match status" value="1"/>
</dbReference>
<dbReference type="SUPFAM" id="SSF55729">
    <property type="entry name" value="Acyl-CoA N-acyltransferases (Nat)"/>
    <property type="match status" value="1"/>
</dbReference>
<comment type="caution">
    <text evidence="2">The sequence shown here is derived from an EMBL/GenBank/DDBJ whole genome shotgun (WGS) entry which is preliminary data.</text>
</comment>
<dbReference type="InterPro" id="IPR016181">
    <property type="entry name" value="Acyl_CoA_acyltransferase"/>
</dbReference>
<dbReference type="Proteomes" id="UP001202922">
    <property type="component" value="Unassembled WGS sequence"/>
</dbReference>
<dbReference type="PANTHER" id="PTHR43610:SF1">
    <property type="entry name" value="N-ACETYLTRANSFERASE DOMAIN-CONTAINING PROTEIN"/>
    <property type="match status" value="1"/>
</dbReference>
<gene>
    <name evidence="2" type="ORF">L0M17_12840</name>
</gene>
<sequence length="229" mass="24420">MQHRVSLAGHGVRLVPLAPLQAEQLFPLIDAELWSGMAAPRPETPEALARLFAMRLNDPGALPFAVAQDSVAEGSVAAGSIAADSVGTDSFADDMTGALIGTTGLYELNSEEGRTEVGGTFFGRAYWGSGANDASKLLLLGHAFDALGLSRVGFRVDTRNRRSAKALLRMGAQYEGTLRSYRAMGQATMGAEARSDTAVFSVLDTEWSAVRARLLDRLARRDETCRDAA</sequence>
<keyword evidence="3" id="KW-1185">Reference proteome</keyword>
<reference evidence="2 3" key="1">
    <citation type="submission" date="2022-03" db="EMBL/GenBank/DDBJ databases">
        <title>Sinomonas sp. isolated from a soil.</title>
        <authorList>
            <person name="Han J."/>
            <person name="Kim D.-U."/>
        </authorList>
    </citation>
    <scope>NUCLEOTIDE SEQUENCE [LARGE SCALE GENOMIC DNA]</scope>
    <source>
        <strain evidence="2 3">5-5</strain>
    </source>
</reference>
<dbReference type="InterPro" id="IPR000182">
    <property type="entry name" value="GNAT_dom"/>
</dbReference>
<evidence type="ECO:0000313" key="2">
    <source>
        <dbReference type="EMBL" id="MCH6470848.1"/>
    </source>
</evidence>
<accession>A0ABS9U2C1</accession>
<evidence type="ECO:0000313" key="3">
    <source>
        <dbReference type="Proteomes" id="UP001202922"/>
    </source>
</evidence>
<protein>
    <submittedName>
        <fullName evidence="2">GNAT family N-acetyltransferase</fullName>
    </submittedName>
</protein>
<dbReference type="Pfam" id="PF13302">
    <property type="entry name" value="Acetyltransf_3"/>
    <property type="match status" value="1"/>
</dbReference>
<dbReference type="RefSeq" id="WP_241054373.1">
    <property type="nucleotide sequence ID" value="NZ_JAKZBV010000001.1"/>
</dbReference>
<name>A0ABS9U2C1_9MICC</name>
<feature type="domain" description="N-acetyltransferase" evidence="1">
    <location>
        <begin position="38"/>
        <end position="194"/>
    </location>
</feature>
<dbReference type="PANTHER" id="PTHR43610">
    <property type="entry name" value="BLL6696 PROTEIN"/>
    <property type="match status" value="1"/>
</dbReference>
<proteinExistence type="predicted"/>
<evidence type="ECO:0000259" key="1">
    <source>
        <dbReference type="PROSITE" id="PS51186"/>
    </source>
</evidence>
<dbReference type="EMBL" id="JAKZBV010000001">
    <property type="protein sequence ID" value="MCH6470848.1"/>
    <property type="molecule type" value="Genomic_DNA"/>
</dbReference>